<name>A0A7H1J335_9GAMM</name>
<evidence type="ECO:0000313" key="2">
    <source>
        <dbReference type="Proteomes" id="UP000516370"/>
    </source>
</evidence>
<organism evidence="1 2">
    <name type="scientific">Marinomonas arctica</name>
    <dbReference type="NCBI Taxonomy" id="383750"/>
    <lineage>
        <taxon>Bacteria</taxon>
        <taxon>Pseudomonadati</taxon>
        <taxon>Pseudomonadota</taxon>
        <taxon>Gammaproteobacteria</taxon>
        <taxon>Oceanospirillales</taxon>
        <taxon>Oceanospirillaceae</taxon>
        <taxon>Marinomonas</taxon>
    </lineage>
</organism>
<accession>A0A7H1J335</accession>
<proteinExistence type="predicted"/>
<dbReference type="Proteomes" id="UP000516370">
    <property type="component" value="Chromosome"/>
</dbReference>
<sequence>MSRLIKKFINVQVFKRHPDKHESVEVNSDFDLDEWKGWDAWVDVKK</sequence>
<gene>
    <name evidence="1" type="ORF">IBG28_14500</name>
</gene>
<dbReference type="KEGG" id="mard:IBG28_14500"/>
<reference evidence="1 2" key="1">
    <citation type="submission" date="2020-09" db="EMBL/GenBank/DDBJ databases">
        <title>Complete genome sequence of an Arctic sea ice bacterium Marinomonas arctica BSI20414.</title>
        <authorList>
            <person name="Liao L."/>
            <person name="Chen B."/>
        </authorList>
    </citation>
    <scope>NUCLEOTIDE SEQUENCE [LARGE SCALE GENOMIC DNA]</scope>
    <source>
        <strain evidence="1 2">BSI20414</strain>
    </source>
</reference>
<protein>
    <submittedName>
        <fullName evidence="1">Uncharacterized protein</fullName>
    </submittedName>
</protein>
<dbReference type="EMBL" id="CP061081">
    <property type="protein sequence ID" value="QNT04901.1"/>
    <property type="molecule type" value="Genomic_DNA"/>
</dbReference>
<dbReference type="AlphaFoldDB" id="A0A7H1J335"/>
<dbReference type="RefSeq" id="WP_162623458.1">
    <property type="nucleotide sequence ID" value="NZ_BMLJ01000001.1"/>
</dbReference>
<evidence type="ECO:0000313" key="1">
    <source>
        <dbReference type="EMBL" id="QNT04901.1"/>
    </source>
</evidence>
<keyword evidence="2" id="KW-1185">Reference proteome</keyword>